<evidence type="ECO:0000256" key="1">
    <source>
        <dbReference type="ARBA" id="ARBA00003810"/>
    </source>
</evidence>
<comment type="function">
    <text evidence="1">Catalyzes the formation of 4-(hydroxymethyl)-2-furancarboxaldehyde phosphate (4-HFC-P) from two molecules of glyceraldehyde-3-P (GA-3-P).</text>
</comment>
<organism evidence="7">
    <name type="scientific">Ignisphaera aggregans</name>
    <dbReference type="NCBI Taxonomy" id="334771"/>
    <lineage>
        <taxon>Archaea</taxon>
        <taxon>Thermoproteota</taxon>
        <taxon>Thermoprotei</taxon>
        <taxon>Desulfurococcales</taxon>
        <taxon>Desulfurococcaceae</taxon>
        <taxon>Ignisphaera</taxon>
    </lineage>
</organism>
<dbReference type="InterPro" id="IPR007565">
    <property type="entry name" value="4HFCP_synth"/>
</dbReference>
<evidence type="ECO:0000256" key="3">
    <source>
        <dbReference type="ARBA" id="ARBA00023239"/>
    </source>
</evidence>
<dbReference type="PIRSF" id="PIRSF015957">
    <property type="entry name" value="UCP015957"/>
    <property type="match status" value="1"/>
</dbReference>
<evidence type="ECO:0000256" key="6">
    <source>
        <dbReference type="ARBA" id="ARBA00047628"/>
    </source>
</evidence>
<protein>
    <recommendedName>
        <fullName evidence="2">(5-formylfuran-3-yl)methyl phosphate synthase</fullName>
        <ecNumber evidence="2">4.2.3.153</ecNumber>
    </recommendedName>
    <alternativeName>
        <fullName evidence="5">4-(hydroxymethyl)-2-furancarboxaldehyde-phosphate synthase</fullName>
    </alternativeName>
</protein>
<dbReference type="InterPro" id="IPR036206">
    <property type="entry name" value="ThiamineP_synth_sf"/>
</dbReference>
<name>A0A7C5YZM3_9CREN</name>
<accession>A0A7C5YZM3</accession>
<sequence>MLVKGLKEVSVAIGDVKEYSNALDYIVYTLCLFKVNYIKIGIEMDSYDKAFSAVSSIIKTIELCSNRVNIVLVGYADWRDVNSLEPLKIVELAKATNAHGVMIDTRVKSGKTVFDNIQLNYLKEFVSIAHKNSLFTAIAGGLRIEHIPTCVKLGFDVIGVRTAACNGNRLGKISKDAIRLLKTEIENAIKLENA</sequence>
<keyword evidence="3" id="KW-0456">Lyase</keyword>
<dbReference type="EC" id="4.2.3.153" evidence="2"/>
<comment type="caution">
    <text evidence="7">The sequence shown here is derived from an EMBL/GenBank/DDBJ whole genome shotgun (WGS) entry which is preliminary data.</text>
</comment>
<proteinExistence type="predicted"/>
<evidence type="ECO:0000256" key="5">
    <source>
        <dbReference type="ARBA" id="ARBA00032523"/>
    </source>
</evidence>
<dbReference type="SUPFAM" id="SSF51391">
    <property type="entry name" value="Thiamin phosphate synthase"/>
    <property type="match status" value="1"/>
</dbReference>
<comment type="catalytic activity">
    <reaction evidence="6">
        <text>2 D-glyceraldehyde 3-phosphate = 4-(hydroxymethyl)-2-furancarboxaldehyde phosphate + phosphate + 2 H2O</text>
        <dbReference type="Rhea" id="RHEA:43536"/>
        <dbReference type="ChEBI" id="CHEBI:15377"/>
        <dbReference type="ChEBI" id="CHEBI:43474"/>
        <dbReference type="ChEBI" id="CHEBI:59776"/>
        <dbReference type="ChEBI" id="CHEBI:83407"/>
        <dbReference type="EC" id="4.2.3.153"/>
    </reaction>
</comment>
<evidence type="ECO:0000313" key="7">
    <source>
        <dbReference type="EMBL" id="HHR96458.1"/>
    </source>
</evidence>
<evidence type="ECO:0000256" key="2">
    <source>
        <dbReference type="ARBA" id="ARBA00012553"/>
    </source>
</evidence>
<dbReference type="EMBL" id="DRUB01000126">
    <property type="protein sequence ID" value="HHR96458.1"/>
    <property type="molecule type" value="Genomic_DNA"/>
</dbReference>
<reference evidence="7" key="1">
    <citation type="journal article" date="2020" name="mSystems">
        <title>Genome- and Community-Level Interaction Insights into Carbon Utilization and Element Cycling Functions of Hydrothermarchaeota in Hydrothermal Sediment.</title>
        <authorList>
            <person name="Zhou Z."/>
            <person name="Liu Y."/>
            <person name="Xu W."/>
            <person name="Pan J."/>
            <person name="Luo Z.H."/>
            <person name="Li M."/>
        </authorList>
    </citation>
    <scope>NUCLEOTIDE SEQUENCE [LARGE SCALE GENOMIC DNA]</scope>
    <source>
        <strain evidence="7">SpSt-1</strain>
    </source>
</reference>
<dbReference type="AlphaFoldDB" id="A0A7C5YZM3"/>
<evidence type="ECO:0000256" key="4">
    <source>
        <dbReference type="ARBA" id="ARBA00023270"/>
    </source>
</evidence>
<keyword evidence="4" id="KW-0704">Schiff base</keyword>
<dbReference type="GO" id="GO:0016829">
    <property type="term" value="F:lyase activity"/>
    <property type="evidence" value="ECO:0007669"/>
    <property type="project" value="UniProtKB-KW"/>
</dbReference>
<dbReference type="Pfam" id="PF04476">
    <property type="entry name" value="4HFCP_synth"/>
    <property type="match status" value="1"/>
</dbReference>
<gene>
    <name evidence="7" type="ORF">ENL47_06545</name>
</gene>